<dbReference type="AlphaFoldDB" id="A0A1T5A6B4"/>
<dbReference type="Proteomes" id="UP000190230">
    <property type="component" value="Unassembled WGS sequence"/>
</dbReference>
<dbReference type="STRING" id="241145.SAMN05660776_0227"/>
<proteinExistence type="predicted"/>
<feature type="transmembrane region" description="Helical" evidence="1">
    <location>
        <begin position="38"/>
        <end position="58"/>
    </location>
</feature>
<feature type="transmembrane region" description="Helical" evidence="1">
    <location>
        <begin position="110"/>
        <end position="132"/>
    </location>
</feature>
<dbReference type="RefSeq" id="WP_079718864.1">
    <property type="nucleotide sequence ID" value="NZ_FUYY01000001.1"/>
</dbReference>
<sequence>MNDAHYHLIVNHLPIVGLLIGILVLIAGLVFNKAEVKLTALGIFIFSATTSIAAFYTGEGAEEVIENLEGISETLIHTHEEYAETFYTLTLILGGLSLLTFILELKKMKFTKYLMILCLLIALVDGVLATYVGSSGGEIRHSEIRNDAKMIPLDKYEE</sequence>
<keyword evidence="3" id="KW-1185">Reference proteome</keyword>
<reference evidence="3" key="1">
    <citation type="submission" date="2017-02" db="EMBL/GenBank/DDBJ databases">
        <authorList>
            <person name="Varghese N."/>
            <person name="Submissions S."/>
        </authorList>
    </citation>
    <scope>NUCLEOTIDE SEQUENCE [LARGE SCALE GENOMIC DNA]</scope>
    <source>
        <strain evidence="3">DSM 23405</strain>
    </source>
</reference>
<evidence type="ECO:0000313" key="3">
    <source>
        <dbReference type="Proteomes" id="UP000190230"/>
    </source>
</evidence>
<gene>
    <name evidence="2" type="ORF">SAMN05660776_0227</name>
</gene>
<feature type="transmembrane region" description="Helical" evidence="1">
    <location>
        <begin position="12"/>
        <end position="31"/>
    </location>
</feature>
<evidence type="ECO:0000256" key="1">
    <source>
        <dbReference type="SAM" id="Phobius"/>
    </source>
</evidence>
<accession>A0A1T5A6B4</accession>
<protein>
    <recommendedName>
        <fullName evidence="4">DUF2231 domain-containing protein</fullName>
    </recommendedName>
</protein>
<dbReference type="OrthoDB" id="853672at2"/>
<keyword evidence="1" id="KW-1133">Transmembrane helix</keyword>
<evidence type="ECO:0000313" key="2">
    <source>
        <dbReference type="EMBL" id="SKB30435.1"/>
    </source>
</evidence>
<dbReference type="EMBL" id="FUYY01000001">
    <property type="protein sequence ID" value="SKB30435.1"/>
    <property type="molecule type" value="Genomic_DNA"/>
</dbReference>
<evidence type="ECO:0008006" key="4">
    <source>
        <dbReference type="Google" id="ProtNLM"/>
    </source>
</evidence>
<feature type="transmembrane region" description="Helical" evidence="1">
    <location>
        <begin position="85"/>
        <end position="103"/>
    </location>
</feature>
<name>A0A1T5A6B4_9FLAO</name>
<keyword evidence="1" id="KW-0472">Membrane</keyword>
<organism evidence="2 3">
    <name type="scientific">Salegentibacter holothuriorum</name>
    <dbReference type="NCBI Taxonomy" id="241145"/>
    <lineage>
        <taxon>Bacteria</taxon>
        <taxon>Pseudomonadati</taxon>
        <taxon>Bacteroidota</taxon>
        <taxon>Flavobacteriia</taxon>
        <taxon>Flavobacteriales</taxon>
        <taxon>Flavobacteriaceae</taxon>
        <taxon>Salegentibacter</taxon>
    </lineage>
</organism>
<keyword evidence="1" id="KW-0812">Transmembrane</keyword>